<keyword evidence="1" id="KW-0472">Membrane</keyword>
<proteinExistence type="predicted"/>
<dbReference type="InterPro" id="IPR036465">
    <property type="entry name" value="vWFA_dom_sf"/>
</dbReference>
<feature type="domain" description="VWFA" evidence="2">
    <location>
        <begin position="186"/>
        <end position="413"/>
    </location>
</feature>
<sequence length="433" mass="49030">MFIISKTQLLTLDIRDYMYTFNKNISLDKISIFLKNKCGLFKIISVFIIMSIFFLTAFVIDLSRVYQIKSDIQESIDNSIVAGSSSMVINNELDKKKTEDILRKAAGFHISRVLPSNDAKKIAENANIDIKVHRINPAHYTIQIKSEYQLQGKDLILGSIITKNIPKISCISSGVIKQASKRKGVSIQMVLDFSGSMIGRMKQDVIDSNKQKKSFSLKRFLSISHKTTKVETLKVAANDFVETIKVSTMDKKLSARIGIIPYSGLVIRQNTVAISSSFDYIKSKIDKMTVDQFPGTDSSKAMAEAYDSLSDYNRELIAHNLIEKDRLKRYIIFMTDGVNEHFNNAITTKEIDDMTLHICNKAKEGQNGMEIYTISVDANKKAEEYLLKKCASSENHFYAVKNTEGLINCFKNIATKIQEKHVRIAPDINIERR</sequence>
<evidence type="ECO:0000259" key="2">
    <source>
        <dbReference type="PROSITE" id="PS50234"/>
    </source>
</evidence>
<protein>
    <submittedName>
        <fullName evidence="3">Flp pilus assembly protein TadG</fullName>
    </submittedName>
</protein>
<dbReference type="Gene3D" id="3.40.50.410">
    <property type="entry name" value="von Willebrand factor, type A domain"/>
    <property type="match status" value="1"/>
</dbReference>
<gene>
    <name evidence="3" type="primary">tadG</name>
    <name evidence="3" type="ORF">lam_623</name>
</gene>
<dbReference type="SUPFAM" id="SSF53300">
    <property type="entry name" value="vWA-like"/>
    <property type="match status" value="1"/>
</dbReference>
<dbReference type="InterPro" id="IPR002035">
    <property type="entry name" value="VWF_A"/>
</dbReference>
<dbReference type="EMBL" id="CP006604">
    <property type="protein sequence ID" value="AHA27970.1"/>
    <property type="molecule type" value="Genomic_DNA"/>
</dbReference>
<accession>U6B4Z3</accession>
<feature type="transmembrane region" description="Helical" evidence="1">
    <location>
        <begin position="39"/>
        <end position="60"/>
    </location>
</feature>
<organism evidence="3 4">
    <name type="scientific">Candidatus Liberibacter americanus str. Sao Paulo</name>
    <dbReference type="NCBI Taxonomy" id="1261131"/>
    <lineage>
        <taxon>Bacteria</taxon>
        <taxon>Pseudomonadati</taxon>
        <taxon>Pseudomonadota</taxon>
        <taxon>Alphaproteobacteria</taxon>
        <taxon>Hyphomicrobiales</taxon>
        <taxon>Rhizobiaceae</taxon>
        <taxon>Liberibacter</taxon>
    </lineage>
</organism>
<dbReference type="KEGG" id="lar:lam_623"/>
<reference evidence="3 4" key="1">
    <citation type="journal article" date="2014" name="Mol. Plant Microbe Interact.">
        <title>The complete genome sequence of Candidatus Liberibacter americanus, associated with citrus Huanglongbing.</title>
        <authorList>
            <person name="Wulff N.A."/>
            <person name="Zhang S."/>
            <person name="Setubal J.C."/>
            <person name="Almeida N.F."/>
            <person name="Martins E.C."/>
            <person name="Harakava R."/>
            <person name="Kumar D."/>
            <person name="Rangel L.T."/>
            <person name="Foissac X."/>
            <person name="Bove J."/>
            <person name="Gabriel D.W."/>
        </authorList>
    </citation>
    <scope>NUCLEOTIDE SEQUENCE [LARGE SCALE GENOMIC DNA]</scope>
    <source>
        <strain evidence="3 4">Sao Paulo</strain>
    </source>
</reference>
<dbReference type="PROSITE" id="PS50234">
    <property type="entry name" value="VWFA"/>
    <property type="match status" value="1"/>
</dbReference>
<dbReference type="Proteomes" id="UP000017862">
    <property type="component" value="Chromosome"/>
</dbReference>
<dbReference type="HOGENOM" id="CLU_047933_0_0_5"/>
<keyword evidence="4" id="KW-1185">Reference proteome</keyword>
<evidence type="ECO:0000256" key="1">
    <source>
        <dbReference type="SAM" id="Phobius"/>
    </source>
</evidence>
<dbReference type="STRING" id="1261131.lam_623"/>
<keyword evidence="1" id="KW-0812">Transmembrane</keyword>
<name>U6B4Z3_9HYPH</name>
<dbReference type="CDD" id="cd00198">
    <property type="entry name" value="vWFA"/>
    <property type="match status" value="1"/>
</dbReference>
<evidence type="ECO:0000313" key="3">
    <source>
        <dbReference type="EMBL" id="AHA27970.1"/>
    </source>
</evidence>
<dbReference type="AlphaFoldDB" id="U6B4Z3"/>
<keyword evidence="1" id="KW-1133">Transmembrane helix</keyword>
<dbReference type="eggNOG" id="COG2304">
    <property type="taxonomic scope" value="Bacteria"/>
</dbReference>
<dbReference type="PATRIC" id="fig|1261131.3.peg.592"/>
<evidence type="ECO:0000313" key="4">
    <source>
        <dbReference type="Proteomes" id="UP000017862"/>
    </source>
</evidence>